<feature type="domain" description="Glucosamine/galactosamine-6-phosphate isomerase" evidence="4">
    <location>
        <begin position="17"/>
        <end position="215"/>
    </location>
</feature>
<comment type="caution">
    <text evidence="3">Lacks conserved residue(s) required for the propagation of feature annotation.</text>
</comment>
<reference evidence="5 6" key="1">
    <citation type="journal article" date="2023" name="Int. J. Syst. Evol. Microbiol.">
        <title>Streptococcus sciuri sp. nov., Staphylococcus marylandisciuri sp. nov. and Staphylococcus americanisciuri sp. nov., isolated from faeces of eastern grey squirrel (Sciurus carolinensis).</title>
        <authorList>
            <person name="Volokhov D.V."/>
            <person name="Zagorodnyaya T.A."/>
            <person name="Furtak V.A."/>
            <person name="Nattanmai G."/>
            <person name="Randall L."/>
            <person name="Jose S."/>
            <person name="Gao Y."/>
            <person name="Eisenberg T."/>
            <person name="Delmonte P."/>
            <person name="Blom J."/>
            <person name="Mitchell K.K."/>
        </authorList>
    </citation>
    <scope>NUCLEOTIDE SEQUENCE [LARGE SCALE GENOMIC DNA]</scope>
    <source>
        <strain evidence="5 6">SQ9-PEA</strain>
    </source>
</reference>
<dbReference type="PANTHER" id="PTHR11280">
    <property type="entry name" value="GLUCOSAMINE-6-PHOSPHATE ISOMERASE"/>
    <property type="match status" value="1"/>
</dbReference>
<dbReference type="EMBL" id="JANUXX010000005">
    <property type="protein sequence ID" value="MCS4488284.1"/>
    <property type="molecule type" value="Genomic_DNA"/>
</dbReference>
<dbReference type="EC" id="3.5.99.6" evidence="3"/>
<organism evidence="5 6">
    <name type="scientific">Streptococcus sciuri</name>
    <dbReference type="NCBI Taxonomy" id="2973939"/>
    <lineage>
        <taxon>Bacteria</taxon>
        <taxon>Bacillati</taxon>
        <taxon>Bacillota</taxon>
        <taxon>Bacilli</taxon>
        <taxon>Lactobacillales</taxon>
        <taxon>Streptococcaceae</taxon>
        <taxon>Streptococcus</taxon>
    </lineage>
</organism>
<evidence type="ECO:0000313" key="5">
    <source>
        <dbReference type="EMBL" id="MCS4488284.1"/>
    </source>
</evidence>
<dbReference type="CDD" id="cd01399">
    <property type="entry name" value="GlcN6P_deaminase"/>
    <property type="match status" value="1"/>
</dbReference>
<dbReference type="HAMAP" id="MF_01241">
    <property type="entry name" value="GlcN6P_deamin"/>
    <property type="match status" value="1"/>
</dbReference>
<feature type="active site" description="Proton acceptor; for ring-opening step" evidence="3">
    <location>
        <position position="130"/>
    </location>
</feature>
<name>A0ABT2F776_9STRE</name>
<comment type="similarity">
    <text evidence="3">Belongs to the glucosamine/galactosamine-6-phosphate isomerase family. NagB subfamily.</text>
</comment>
<dbReference type="InterPro" id="IPR006148">
    <property type="entry name" value="Glc/Gal-6P_isomerase"/>
</dbReference>
<dbReference type="Pfam" id="PF01182">
    <property type="entry name" value="Glucosamine_iso"/>
    <property type="match status" value="1"/>
</dbReference>
<evidence type="ECO:0000256" key="3">
    <source>
        <dbReference type="HAMAP-Rule" id="MF_01241"/>
    </source>
</evidence>
<proteinExistence type="inferred from homology"/>
<comment type="function">
    <text evidence="3">Catalyzes the reversible isomerization-deamination of glucosamine 6-phosphate (GlcN6P) to form fructose 6-phosphate (Fru6P) and ammonium ion.</text>
</comment>
<dbReference type="Proteomes" id="UP001206548">
    <property type="component" value="Unassembled WGS sequence"/>
</dbReference>
<dbReference type="PROSITE" id="PS01161">
    <property type="entry name" value="GLC_GALNAC_ISOMERASE"/>
    <property type="match status" value="1"/>
</dbReference>
<keyword evidence="1 3" id="KW-0378">Hydrolase</keyword>
<evidence type="ECO:0000259" key="4">
    <source>
        <dbReference type="Pfam" id="PF01182"/>
    </source>
</evidence>
<dbReference type="Gene3D" id="3.40.50.1360">
    <property type="match status" value="1"/>
</dbReference>
<feature type="active site" description="For ring-opening step" evidence="3">
    <location>
        <position position="135"/>
    </location>
</feature>
<evidence type="ECO:0000256" key="1">
    <source>
        <dbReference type="ARBA" id="ARBA00022801"/>
    </source>
</evidence>
<comment type="pathway">
    <text evidence="3">Amino-sugar metabolism; N-acetylneuraminate degradation; D-fructose 6-phosphate from N-acetylneuraminate: step 5/5.</text>
</comment>
<accession>A0ABT2F776</accession>
<dbReference type="PANTHER" id="PTHR11280:SF5">
    <property type="entry name" value="GLUCOSAMINE-6-PHOSPHATE ISOMERASE"/>
    <property type="match status" value="1"/>
</dbReference>
<keyword evidence="6" id="KW-1185">Reference proteome</keyword>
<evidence type="ECO:0000313" key="6">
    <source>
        <dbReference type="Proteomes" id="UP001206548"/>
    </source>
</evidence>
<dbReference type="SUPFAM" id="SSF100950">
    <property type="entry name" value="NagB/RpiA/CoA transferase-like"/>
    <property type="match status" value="1"/>
</dbReference>
<comment type="catalytic activity">
    <reaction evidence="3">
        <text>alpha-D-glucosamine 6-phosphate + H2O = beta-D-fructose 6-phosphate + NH4(+)</text>
        <dbReference type="Rhea" id="RHEA:12172"/>
        <dbReference type="ChEBI" id="CHEBI:15377"/>
        <dbReference type="ChEBI" id="CHEBI:28938"/>
        <dbReference type="ChEBI" id="CHEBI:57634"/>
        <dbReference type="ChEBI" id="CHEBI:75989"/>
        <dbReference type="EC" id="3.5.99.6"/>
    </reaction>
</comment>
<sequence length="234" mass="25726">MHIVTVADAKEGGKKAFELLRDSMKKGSRTLGLATGSTPLTFYQEIVKSDLDFSQMISLNLDEYVGLSASHPQSYAYFMEEHLFKAKPFKAHYLPNGLAEDLSAEAKRYDELLATHPIDFQILGIGRNGHIGFNEPGTPFDETTHVVDLTESTIEANSRFFDNEEVPKQAISMGIASIIAAKQIVLMAYGKDKAEAIRGLVEGKQTLELPASSLKGHPHLYLVLDKEAASLLKS</sequence>
<dbReference type="RefSeq" id="WP_259138283.1">
    <property type="nucleotide sequence ID" value="NZ_JANUXX010000005.1"/>
</dbReference>
<gene>
    <name evidence="3" type="primary">nagB</name>
    <name evidence="5" type="ORF">NXS10_04845</name>
</gene>
<protein>
    <recommendedName>
        <fullName evidence="3">Glucosamine-6-phosphate deaminase</fullName>
        <ecNumber evidence="3">3.5.99.6</ecNumber>
    </recommendedName>
    <alternativeName>
        <fullName evidence="3">GlcN6P deaminase</fullName>
        <shortName evidence="3">GNPDA</shortName>
    </alternativeName>
    <alternativeName>
        <fullName evidence="3">Glucosamine-6-phosphate isomerase</fullName>
    </alternativeName>
</protein>
<dbReference type="InterPro" id="IPR018321">
    <property type="entry name" value="Glucosamine6P_isomerase_CS"/>
</dbReference>
<evidence type="ECO:0000256" key="2">
    <source>
        <dbReference type="ARBA" id="ARBA00023277"/>
    </source>
</evidence>
<dbReference type="InterPro" id="IPR037171">
    <property type="entry name" value="NagB/RpiA_transferase-like"/>
</dbReference>
<feature type="active site" description="For ring-opening step" evidence="3">
    <location>
        <position position="128"/>
    </location>
</feature>
<dbReference type="InterPro" id="IPR004547">
    <property type="entry name" value="Glucosamine6P_isomerase"/>
</dbReference>
<comment type="caution">
    <text evidence="5">The sequence shown here is derived from an EMBL/GenBank/DDBJ whole genome shotgun (WGS) entry which is preliminary data.</text>
</comment>
<feature type="active site" description="Proton acceptor; for enolization step" evidence="3">
    <location>
        <position position="62"/>
    </location>
</feature>
<keyword evidence="2 3" id="KW-0119">Carbohydrate metabolism</keyword>